<dbReference type="Proteomes" id="UP000013827">
    <property type="component" value="Unassembled WGS sequence"/>
</dbReference>
<evidence type="ECO:0000256" key="1">
    <source>
        <dbReference type="SAM" id="MobiDB-lite"/>
    </source>
</evidence>
<reference evidence="3" key="1">
    <citation type="journal article" date="2013" name="Nature">
        <title>Pan genome of the phytoplankton Emiliania underpins its global distribution.</title>
        <authorList>
            <person name="Read B.A."/>
            <person name="Kegel J."/>
            <person name="Klute M.J."/>
            <person name="Kuo A."/>
            <person name="Lefebvre S.C."/>
            <person name="Maumus F."/>
            <person name="Mayer C."/>
            <person name="Miller J."/>
            <person name="Monier A."/>
            <person name="Salamov A."/>
            <person name="Young J."/>
            <person name="Aguilar M."/>
            <person name="Claverie J.M."/>
            <person name="Frickenhaus S."/>
            <person name="Gonzalez K."/>
            <person name="Herman E.K."/>
            <person name="Lin Y.C."/>
            <person name="Napier J."/>
            <person name="Ogata H."/>
            <person name="Sarno A.F."/>
            <person name="Shmutz J."/>
            <person name="Schroeder D."/>
            <person name="de Vargas C."/>
            <person name="Verret F."/>
            <person name="von Dassow P."/>
            <person name="Valentin K."/>
            <person name="Van de Peer Y."/>
            <person name="Wheeler G."/>
            <person name="Dacks J.B."/>
            <person name="Delwiche C.F."/>
            <person name="Dyhrman S.T."/>
            <person name="Glockner G."/>
            <person name="John U."/>
            <person name="Richards T."/>
            <person name="Worden A.Z."/>
            <person name="Zhang X."/>
            <person name="Grigoriev I.V."/>
            <person name="Allen A.E."/>
            <person name="Bidle K."/>
            <person name="Borodovsky M."/>
            <person name="Bowler C."/>
            <person name="Brownlee C."/>
            <person name="Cock J.M."/>
            <person name="Elias M."/>
            <person name="Gladyshev V.N."/>
            <person name="Groth M."/>
            <person name="Guda C."/>
            <person name="Hadaegh A."/>
            <person name="Iglesias-Rodriguez M.D."/>
            <person name="Jenkins J."/>
            <person name="Jones B.M."/>
            <person name="Lawson T."/>
            <person name="Leese F."/>
            <person name="Lindquist E."/>
            <person name="Lobanov A."/>
            <person name="Lomsadze A."/>
            <person name="Malik S.B."/>
            <person name="Marsh M.E."/>
            <person name="Mackinder L."/>
            <person name="Mock T."/>
            <person name="Mueller-Roeber B."/>
            <person name="Pagarete A."/>
            <person name="Parker M."/>
            <person name="Probert I."/>
            <person name="Quesneville H."/>
            <person name="Raines C."/>
            <person name="Rensing S.A."/>
            <person name="Riano-Pachon D.M."/>
            <person name="Richier S."/>
            <person name="Rokitta S."/>
            <person name="Shiraiwa Y."/>
            <person name="Soanes D.M."/>
            <person name="van der Giezen M."/>
            <person name="Wahlund T.M."/>
            <person name="Williams B."/>
            <person name="Wilson W."/>
            <person name="Wolfe G."/>
            <person name="Wurch L.L."/>
        </authorList>
    </citation>
    <scope>NUCLEOTIDE SEQUENCE</scope>
</reference>
<dbReference type="EnsemblProtists" id="EOD34956">
    <property type="protein sequence ID" value="EOD34956"/>
    <property type="gene ID" value="EMIHUDRAFT_363204"/>
</dbReference>
<feature type="region of interest" description="Disordered" evidence="1">
    <location>
        <begin position="1"/>
        <end position="43"/>
    </location>
</feature>
<reference evidence="2" key="2">
    <citation type="submission" date="2024-10" db="UniProtKB">
        <authorList>
            <consortium name="EnsemblProtists"/>
        </authorList>
    </citation>
    <scope>IDENTIFICATION</scope>
</reference>
<proteinExistence type="predicted"/>
<name>A0A0D3KGS1_EMIH1</name>
<sequence length="62" mass="6448">RRGGRAAPGGVRQRPRLCGSERGLHLPRGGTGGGGGGRKGERERRAHLLLERPAAGRGQGEV</sequence>
<evidence type="ECO:0000313" key="2">
    <source>
        <dbReference type="EnsemblProtists" id="EOD34956"/>
    </source>
</evidence>
<dbReference type="PaxDb" id="2903-EOD34956"/>
<dbReference type="RefSeq" id="XP_005787385.1">
    <property type="nucleotide sequence ID" value="XM_005787328.1"/>
</dbReference>
<protein>
    <submittedName>
        <fullName evidence="2">Uncharacterized protein</fullName>
    </submittedName>
</protein>
<dbReference type="AlphaFoldDB" id="A0A0D3KGS1"/>
<accession>A0A0D3KGS1</accession>
<dbReference type="HOGENOM" id="CLU_2911222_0_0_1"/>
<dbReference type="KEGG" id="ehx:EMIHUDRAFT_363204"/>
<dbReference type="GeneID" id="17280226"/>
<keyword evidence="3" id="KW-1185">Reference proteome</keyword>
<organism evidence="2 3">
    <name type="scientific">Emiliania huxleyi (strain CCMP1516)</name>
    <dbReference type="NCBI Taxonomy" id="280463"/>
    <lineage>
        <taxon>Eukaryota</taxon>
        <taxon>Haptista</taxon>
        <taxon>Haptophyta</taxon>
        <taxon>Prymnesiophyceae</taxon>
        <taxon>Isochrysidales</taxon>
        <taxon>Noelaerhabdaceae</taxon>
        <taxon>Emiliania</taxon>
    </lineage>
</organism>
<evidence type="ECO:0000313" key="3">
    <source>
        <dbReference type="Proteomes" id="UP000013827"/>
    </source>
</evidence>